<feature type="compositionally biased region" description="Polar residues" evidence="2">
    <location>
        <begin position="424"/>
        <end position="436"/>
    </location>
</feature>
<dbReference type="RefSeq" id="XP_007750622.1">
    <property type="nucleotide sequence ID" value="XM_007752432.1"/>
</dbReference>
<keyword evidence="1" id="KW-0175">Coiled coil</keyword>
<dbReference type="eggNOG" id="ENOG502ST9Y">
    <property type="taxonomic scope" value="Eukaryota"/>
</dbReference>
<proteinExistence type="predicted"/>
<feature type="region of interest" description="Disordered" evidence="2">
    <location>
        <begin position="290"/>
        <end position="315"/>
    </location>
</feature>
<dbReference type="EMBL" id="AMGX01000029">
    <property type="protein sequence ID" value="EXJ61305.1"/>
    <property type="molecule type" value="Genomic_DNA"/>
</dbReference>
<dbReference type="Proteomes" id="UP000019471">
    <property type="component" value="Unassembled WGS sequence"/>
</dbReference>
<evidence type="ECO:0000256" key="2">
    <source>
        <dbReference type="SAM" id="MobiDB-lite"/>
    </source>
</evidence>
<comment type="caution">
    <text evidence="3">The sequence shown here is derived from an EMBL/GenBank/DDBJ whole genome shotgun (WGS) entry which is preliminary data.</text>
</comment>
<sequence>MTSNKVTERLFKYPPMERQDLNQSQLGSFKFTPVDPVINIQSLTQSAKLYLEQQLSQRLPQGAALPLAAPSQNKLLPLSDMPYENLALYPNPSSTDADFFNKHIKPDLGDSRLRLGPAALRSAVEGAASPTKKTPAIHVQRESGGAAVSQHGRNDTFIAPELVSSHAQIPIMDATPSTFISEGGLAGQNLSDSTSFSETLCVALANEQRAHNATRAVLAQQITRRAEVEDQLRKSRQQIASMTTTINNLGAIIKYNANKSDADTTGGHKKTNLSKADEEAALKEFYREHQKVKDAAKEKAQPKEKEQSTSKEYSGTGISAKKDVAGVAAAAASDVVDDAQLYNLDLLKKPTFDNSADSILRRTLRKHFSIDETADDGKFPATPAKSRPSINRLIEISPESLGGAKEKEAAERENDMRVSKDQARSNNPLNDSQQRLKASAKIPSQVRLPTTQNTVLELPAAIVAKYGQQPAASHEQALQEKSNGVNLHLSNVEVLLLRDRPGKPPNDEHHGRLTPPSSLTDGGDDQSPTTVVSSAAQPKSRITVQIGDNLHGEPKWLINKDNPVFESEQEKWQALGENGIAWRQNSPFIDHPVRYLPEDAAGTADAYRTVMIDTIPVGSTLADVLSIVKGGSLESIQLFPPIGGATSFMTARVVFNYEESAHNMIKHQEIKDGEASDANRFKIMGVAVRCWMPTDPTYPRNDELERKVLGKSQASRIILISNIDEYIYNMIPYKIKNPYAHHVIEYSYTPDGCASIVFTDVKTAIKVMDLLERDGELWNGNLQYDTDYTCTPYVKGEVMGN</sequence>
<dbReference type="HOGENOM" id="CLU_350535_0_0_1"/>
<dbReference type="OrthoDB" id="5244622at2759"/>
<feature type="compositionally biased region" description="Polar residues" evidence="2">
    <location>
        <begin position="515"/>
        <end position="538"/>
    </location>
</feature>
<evidence type="ECO:0000313" key="3">
    <source>
        <dbReference type="EMBL" id="EXJ61305.1"/>
    </source>
</evidence>
<keyword evidence="4" id="KW-1185">Reference proteome</keyword>
<evidence type="ECO:0000313" key="4">
    <source>
        <dbReference type="Proteomes" id="UP000019471"/>
    </source>
</evidence>
<reference evidence="3 4" key="1">
    <citation type="submission" date="2013-03" db="EMBL/GenBank/DDBJ databases">
        <title>The Genome Sequence of Cladophialophora psammophila CBS 110553.</title>
        <authorList>
            <consortium name="The Broad Institute Genomics Platform"/>
            <person name="Cuomo C."/>
            <person name="de Hoog S."/>
            <person name="Gorbushina A."/>
            <person name="Walker B."/>
            <person name="Young S.K."/>
            <person name="Zeng Q."/>
            <person name="Gargeya S."/>
            <person name="Fitzgerald M."/>
            <person name="Haas B."/>
            <person name="Abouelleil A."/>
            <person name="Allen A.W."/>
            <person name="Alvarado L."/>
            <person name="Arachchi H.M."/>
            <person name="Berlin A.M."/>
            <person name="Chapman S.B."/>
            <person name="Gainer-Dewar J."/>
            <person name="Goldberg J."/>
            <person name="Griggs A."/>
            <person name="Gujja S."/>
            <person name="Hansen M."/>
            <person name="Howarth C."/>
            <person name="Imamovic A."/>
            <person name="Ireland A."/>
            <person name="Larimer J."/>
            <person name="McCowan C."/>
            <person name="Murphy C."/>
            <person name="Pearson M."/>
            <person name="Poon T.W."/>
            <person name="Priest M."/>
            <person name="Roberts A."/>
            <person name="Saif S."/>
            <person name="Shea T."/>
            <person name="Sisk P."/>
            <person name="Sykes S."/>
            <person name="Wortman J."/>
            <person name="Nusbaum C."/>
            <person name="Birren B."/>
        </authorList>
    </citation>
    <scope>NUCLEOTIDE SEQUENCE [LARGE SCALE GENOMIC DNA]</scope>
    <source>
        <strain evidence="3 4">CBS 110553</strain>
    </source>
</reference>
<feature type="region of interest" description="Disordered" evidence="2">
    <location>
        <begin position="498"/>
        <end position="538"/>
    </location>
</feature>
<feature type="region of interest" description="Disordered" evidence="2">
    <location>
        <begin position="397"/>
        <end position="445"/>
    </location>
</feature>
<protein>
    <recommendedName>
        <fullName evidence="5">RRM domain-containing protein</fullName>
    </recommendedName>
</protein>
<evidence type="ECO:0008006" key="5">
    <source>
        <dbReference type="Google" id="ProtNLM"/>
    </source>
</evidence>
<feature type="compositionally biased region" description="Basic and acidic residues" evidence="2">
    <location>
        <begin position="404"/>
        <end position="423"/>
    </location>
</feature>
<feature type="coiled-coil region" evidence="1">
    <location>
        <begin position="218"/>
        <end position="245"/>
    </location>
</feature>
<gene>
    <name evidence="3" type="ORF">A1O5_11862</name>
</gene>
<evidence type="ECO:0000256" key="1">
    <source>
        <dbReference type="SAM" id="Coils"/>
    </source>
</evidence>
<name>W9W8H2_9EURO</name>
<organism evidence="3 4">
    <name type="scientific">Cladophialophora psammophila CBS 110553</name>
    <dbReference type="NCBI Taxonomy" id="1182543"/>
    <lineage>
        <taxon>Eukaryota</taxon>
        <taxon>Fungi</taxon>
        <taxon>Dikarya</taxon>
        <taxon>Ascomycota</taxon>
        <taxon>Pezizomycotina</taxon>
        <taxon>Eurotiomycetes</taxon>
        <taxon>Chaetothyriomycetidae</taxon>
        <taxon>Chaetothyriales</taxon>
        <taxon>Herpotrichiellaceae</taxon>
        <taxon>Cladophialophora</taxon>
    </lineage>
</organism>
<dbReference type="AlphaFoldDB" id="W9W8H2"/>
<accession>W9W8H2</accession>
<dbReference type="GeneID" id="19196549"/>
<feature type="compositionally biased region" description="Basic and acidic residues" evidence="2">
    <location>
        <begin position="498"/>
        <end position="511"/>
    </location>
</feature>
<feature type="compositionally biased region" description="Basic and acidic residues" evidence="2">
    <location>
        <begin position="290"/>
        <end position="309"/>
    </location>
</feature>